<dbReference type="SUPFAM" id="SSF69318">
    <property type="entry name" value="Integrin alpha N-terminal domain"/>
    <property type="match status" value="1"/>
</dbReference>
<dbReference type="InterPro" id="IPR028994">
    <property type="entry name" value="Integrin_alpha_N"/>
</dbReference>
<evidence type="ECO:0008006" key="4">
    <source>
        <dbReference type="Google" id="ProtNLM"/>
    </source>
</evidence>
<feature type="signal peptide" evidence="1">
    <location>
        <begin position="1"/>
        <end position="25"/>
    </location>
</feature>
<name>A0A1G6ZJ81_PEPNI</name>
<sequence>MKKRALALGLVVGLTFLSGCSMVLAEPETLITAPATDTAQLKERKIIMSLLADDEHLVVPGKMDNPAPYINLDLTKDGVDEKIVFWAKNNGYQTGINILQKQKGDQWVVWDQKRLSGRSVSYFKAYDLDGNGQEELFLGIDSGAYNTLYIFGADAKEGLILVDQINYTHLAFAPLQGNNRLNLITALTDAAQESPRTDINIYDWVDNRINRIFRKQYDGFCQEMKYGPIASAENGLYLALSSDFNNLNIVLLRYQDQVLREQLRREVLYVNALAEQPEGMIRDINEDGVLDVLSVLPPTDASKMEPRQFLQIWNTWDGNAGLTPIKAYIDNKADGYRFNIPVPWLASLQYQYVPQSGNNQLKFFDKDNNTGEPSITVMTREVDKNVDIDALKQDYLFLGASPSNQRVYLAKLGKDSFGKAKITTADIAEAFRIEGGQ</sequence>
<dbReference type="Proteomes" id="UP000198995">
    <property type="component" value="Unassembled WGS sequence"/>
</dbReference>
<dbReference type="OrthoDB" id="9762883at2"/>
<organism evidence="2 3">
    <name type="scientific">Peptococcus niger</name>
    <dbReference type="NCBI Taxonomy" id="2741"/>
    <lineage>
        <taxon>Bacteria</taxon>
        <taxon>Bacillati</taxon>
        <taxon>Bacillota</taxon>
        <taxon>Clostridia</taxon>
        <taxon>Eubacteriales</taxon>
        <taxon>Peptococcaceae</taxon>
        <taxon>Peptococcus</taxon>
    </lineage>
</organism>
<keyword evidence="1" id="KW-0732">Signal</keyword>
<dbReference type="PROSITE" id="PS51257">
    <property type="entry name" value="PROKAR_LIPOPROTEIN"/>
    <property type="match status" value="1"/>
</dbReference>
<keyword evidence="3" id="KW-1185">Reference proteome</keyword>
<protein>
    <recommendedName>
        <fullName evidence="4">Repeat domain-containing protein</fullName>
    </recommendedName>
</protein>
<evidence type="ECO:0000256" key="1">
    <source>
        <dbReference type="SAM" id="SignalP"/>
    </source>
</evidence>
<accession>A0A1G6ZJ81</accession>
<dbReference type="AlphaFoldDB" id="A0A1G6ZJ81"/>
<evidence type="ECO:0000313" key="2">
    <source>
        <dbReference type="EMBL" id="SDE01855.1"/>
    </source>
</evidence>
<dbReference type="RefSeq" id="WP_091792281.1">
    <property type="nucleotide sequence ID" value="NZ_FNAF01000013.1"/>
</dbReference>
<dbReference type="STRING" id="2741.SAMN04489866_11325"/>
<feature type="chain" id="PRO_5011483549" description="Repeat domain-containing protein" evidence="1">
    <location>
        <begin position="26"/>
        <end position="437"/>
    </location>
</feature>
<proteinExistence type="predicted"/>
<reference evidence="2 3" key="1">
    <citation type="submission" date="2016-10" db="EMBL/GenBank/DDBJ databases">
        <authorList>
            <person name="de Groot N.N."/>
        </authorList>
    </citation>
    <scope>NUCLEOTIDE SEQUENCE [LARGE SCALE GENOMIC DNA]</scope>
    <source>
        <strain evidence="2 3">DSM 20475</strain>
    </source>
</reference>
<gene>
    <name evidence="2" type="ORF">SAMN04489866_11325</name>
</gene>
<dbReference type="EMBL" id="FNAF01000013">
    <property type="protein sequence ID" value="SDE01855.1"/>
    <property type="molecule type" value="Genomic_DNA"/>
</dbReference>
<evidence type="ECO:0000313" key="3">
    <source>
        <dbReference type="Proteomes" id="UP000198995"/>
    </source>
</evidence>